<keyword evidence="4" id="KW-1185">Reference proteome</keyword>
<evidence type="ECO:0000313" key="4">
    <source>
        <dbReference type="Proteomes" id="UP000707352"/>
    </source>
</evidence>
<keyword evidence="2" id="KW-1133">Transmembrane helix</keyword>
<name>A0ABX0VE14_9HYPH</name>
<organism evidence="3 4">
    <name type="scientific">Microvirga terricola</name>
    <dbReference type="NCBI Taxonomy" id="2719797"/>
    <lineage>
        <taxon>Bacteria</taxon>
        <taxon>Pseudomonadati</taxon>
        <taxon>Pseudomonadota</taxon>
        <taxon>Alphaproteobacteria</taxon>
        <taxon>Hyphomicrobiales</taxon>
        <taxon>Methylobacteriaceae</taxon>
        <taxon>Microvirga</taxon>
    </lineage>
</organism>
<accession>A0ABX0VE14</accession>
<sequence>MTTDLHQGPLEASFAKTKPSGRERRRARRRRRVWFEEILAWVLVPAILVGCYWMVELTLNALGTSTGAVVNGLSTIRSAL</sequence>
<keyword evidence="2" id="KW-0812">Transmembrane</keyword>
<dbReference type="EMBL" id="JAATJS010000004">
    <property type="protein sequence ID" value="NIX77726.1"/>
    <property type="molecule type" value="Genomic_DNA"/>
</dbReference>
<evidence type="ECO:0000256" key="1">
    <source>
        <dbReference type="SAM" id="MobiDB-lite"/>
    </source>
</evidence>
<feature type="region of interest" description="Disordered" evidence="1">
    <location>
        <begin position="1"/>
        <end position="26"/>
    </location>
</feature>
<feature type="transmembrane region" description="Helical" evidence="2">
    <location>
        <begin position="33"/>
        <end position="55"/>
    </location>
</feature>
<proteinExistence type="predicted"/>
<evidence type="ECO:0000313" key="3">
    <source>
        <dbReference type="EMBL" id="NIX77726.1"/>
    </source>
</evidence>
<dbReference type="RefSeq" id="WP_167673615.1">
    <property type="nucleotide sequence ID" value="NZ_JAATJS010000004.1"/>
</dbReference>
<gene>
    <name evidence="3" type="ORF">HB375_14065</name>
</gene>
<keyword evidence="2" id="KW-0472">Membrane</keyword>
<dbReference type="Proteomes" id="UP000707352">
    <property type="component" value="Unassembled WGS sequence"/>
</dbReference>
<comment type="caution">
    <text evidence="3">The sequence shown here is derived from an EMBL/GenBank/DDBJ whole genome shotgun (WGS) entry which is preliminary data.</text>
</comment>
<reference evidence="3 4" key="1">
    <citation type="submission" date="2020-03" db="EMBL/GenBank/DDBJ databases">
        <title>The genome sequence of Microvirga sp. c23x22.</title>
        <authorList>
            <person name="Zhang X."/>
        </authorList>
    </citation>
    <scope>NUCLEOTIDE SEQUENCE [LARGE SCALE GENOMIC DNA]</scope>
    <source>
        <strain evidence="4">c23x22</strain>
    </source>
</reference>
<protein>
    <recommendedName>
        <fullName evidence="5">ABC transporter permease</fullName>
    </recommendedName>
</protein>
<evidence type="ECO:0008006" key="5">
    <source>
        <dbReference type="Google" id="ProtNLM"/>
    </source>
</evidence>
<evidence type="ECO:0000256" key="2">
    <source>
        <dbReference type="SAM" id="Phobius"/>
    </source>
</evidence>